<dbReference type="GO" id="GO:0043565">
    <property type="term" value="F:sequence-specific DNA binding"/>
    <property type="evidence" value="ECO:0007669"/>
    <property type="project" value="InterPro"/>
</dbReference>
<dbReference type="RefSeq" id="WP_133816999.1">
    <property type="nucleotide sequence ID" value="NZ_SNZH01000001.1"/>
</dbReference>
<evidence type="ECO:0000313" key="5">
    <source>
        <dbReference type="EMBL" id="TDR48900.1"/>
    </source>
</evidence>
<dbReference type="Gene3D" id="1.10.10.60">
    <property type="entry name" value="Homeodomain-like"/>
    <property type="match status" value="1"/>
</dbReference>
<dbReference type="InterPro" id="IPR018060">
    <property type="entry name" value="HTH_AraC"/>
</dbReference>
<comment type="caution">
    <text evidence="5">The sequence shown here is derived from an EMBL/GenBank/DDBJ whole genome shotgun (WGS) entry which is preliminary data.</text>
</comment>
<keyword evidence="3" id="KW-0804">Transcription</keyword>
<accession>A0A4R6ZAC4</accession>
<dbReference type="OrthoDB" id="9809338at2"/>
<dbReference type="GO" id="GO:0003700">
    <property type="term" value="F:DNA-binding transcription factor activity"/>
    <property type="evidence" value="ECO:0007669"/>
    <property type="project" value="InterPro"/>
</dbReference>
<dbReference type="PROSITE" id="PS01124">
    <property type="entry name" value="HTH_ARAC_FAMILY_2"/>
    <property type="match status" value="1"/>
</dbReference>
<protein>
    <submittedName>
        <fullName evidence="5">AraC-like DNA-binding protein</fullName>
    </submittedName>
</protein>
<dbReference type="Pfam" id="PF12833">
    <property type="entry name" value="HTH_18"/>
    <property type="match status" value="1"/>
</dbReference>
<dbReference type="SMART" id="SM00342">
    <property type="entry name" value="HTH_ARAC"/>
    <property type="match status" value="1"/>
</dbReference>
<evidence type="ECO:0000256" key="2">
    <source>
        <dbReference type="ARBA" id="ARBA00023125"/>
    </source>
</evidence>
<dbReference type="Proteomes" id="UP000295293">
    <property type="component" value="Unassembled WGS sequence"/>
</dbReference>
<evidence type="ECO:0000313" key="6">
    <source>
        <dbReference type="Proteomes" id="UP000295293"/>
    </source>
</evidence>
<evidence type="ECO:0000256" key="1">
    <source>
        <dbReference type="ARBA" id="ARBA00023015"/>
    </source>
</evidence>
<keyword evidence="1" id="KW-0805">Transcription regulation</keyword>
<dbReference type="AlphaFoldDB" id="A0A4R6ZAC4"/>
<organism evidence="5 6">
    <name type="scientific">Tahibacter aquaticus</name>
    <dbReference type="NCBI Taxonomy" id="520092"/>
    <lineage>
        <taxon>Bacteria</taxon>
        <taxon>Pseudomonadati</taxon>
        <taxon>Pseudomonadota</taxon>
        <taxon>Gammaproteobacteria</taxon>
        <taxon>Lysobacterales</taxon>
        <taxon>Rhodanobacteraceae</taxon>
        <taxon>Tahibacter</taxon>
    </lineage>
</organism>
<name>A0A4R6ZAC4_9GAMM</name>
<dbReference type="InterPro" id="IPR050204">
    <property type="entry name" value="AraC_XylS_family_regulators"/>
</dbReference>
<gene>
    <name evidence="5" type="ORF">DFR29_101524</name>
</gene>
<evidence type="ECO:0000256" key="3">
    <source>
        <dbReference type="ARBA" id="ARBA00023163"/>
    </source>
</evidence>
<dbReference type="EMBL" id="SNZH01000001">
    <property type="protein sequence ID" value="TDR48900.1"/>
    <property type="molecule type" value="Genomic_DNA"/>
</dbReference>
<dbReference type="PANTHER" id="PTHR46796:SF15">
    <property type="entry name" value="BLL1074 PROTEIN"/>
    <property type="match status" value="1"/>
</dbReference>
<keyword evidence="6" id="KW-1185">Reference proteome</keyword>
<dbReference type="PANTHER" id="PTHR46796">
    <property type="entry name" value="HTH-TYPE TRANSCRIPTIONAL ACTIVATOR RHAS-RELATED"/>
    <property type="match status" value="1"/>
</dbReference>
<keyword evidence="2 5" id="KW-0238">DNA-binding</keyword>
<sequence>MASGAIEVHRHDSALGQWQVALRQPHAALRAHVAQLWHGAGQVSYQRDRILPQARSYLLINLGPPQYMFLPGPPEIRVVFDDIWFSGLYEGPIECAAPQGSVLLGVAFSAGGAASLLPWPQAELANRTGPLQDLLGPRARQLRQRLLETPSVAQRLDLVEDWLLAACISGRNVHPLVHWALARLADSAGRVRAEALARDAGCSRKHLTTLLSRSVGLPPKSLARVLRFQHVLGRLGRQAPDWAQLAADGGYYDQSHLIRDFQQFSGLTPAAFLRSAQPDPGSVVVR</sequence>
<feature type="domain" description="HTH araC/xylS-type" evidence="4">
    <location>
        <begin position="174"/>
        <end position="275"/>
    </location>
</feature>
<dbReference type="InterPro" id="IPR046532">
    <property type="entry name" value="DUF6597"/>
</dbReference>
<dbReference type="Pfam" id="PF20240">
    <property type="entry name" value="DUF6597"/>
    <property type="match status" value="1"/>
</dbReference>
<proteinExistence type="predicted"/>
<evidence type="ECO:0000259" key="4">
    <source>
        <dbReference type="PROSITE" id="PS01124"/>
    </source>
</evidence>
<reference evidence="5 6" key="1">
    <citation type="submission" date="2019-03" db="EMBL/GenBank/DDBJ databases">
        <title>Genomic Encyclopedia of Type Strains, Phase IV (KMG-IV): sequencing the most valuable type-strain genomes for metagenomic binning, comparative biology and taxonomic classification.</title>
        <authorList>
            <person name="Goeker M."/>
        </authorList>
    </citation>
    <scope>NUCLEOTIDE SEQUENCE [LARGE SCALE GENOMIC DNA]</scope>
    <source>
        <strain evidence="5 6">DSM 21667</strain>
    </source>
</reference>